<proteinExistence type="predicted"/>
<protein>
    <submittedName>
        <fullName evidence="1">Uncharacterized protein</fullName>
    </submittedName>
</protein>
<dbReference type="Proteomes" id="UP001211065">
    <property type="component" value="Unassembled WGS sequence"/>
</dbReference>
<gene>
    <name evidence="1" type="ORF">HK099_003025</name>
</gene>
<reference evidence="1" key="1">
    <citation type="submission" date="2020-05" db="EMBL/GenBank/DDBJ databases">
        <title>Phylogenomic resolution of chytrid fungi.</title>
        <authorList>
            <person name="Stajich J.E."/>
            <person name="Amses K."/>
            <person name="Simmons R."/>
            <person name="Seto K."/>
            <person name="Myers J."/>
            <person name="Bonds A."/>
            <person name="Quandt C.A."/>
            <person name="Barry K."/>
            <person name="Liu P."/>
            <person name="Grigoriev I."/>
            <person name="Longcore J.E."/>
            <person name="James T.Y."/>
        </authorList>
    </citation>
    <scope>NUCLEOTIDE SEQUENCE</scope>
    <source>
        <strain evidence="1">JEL0476</strain>
    </source>
</reference>
<evidence type="ECO:0000313" key="2">
    <source>
        <dbReference type="Proteomes" id="UP001211065"/>
    </source>
</evidence>
<dbReference type="EMBL" id="JADGJW010002044">
    <property type="protein sequence ID" value="KAJ3199750.1"/>
    <property type="molecule type" value="Genomic_DNA"/>
</dbReference>
<sequence length="210" mass="24905">MINLQKSNFYNEFQDIFKAYNYYSPQITKQSYTYGFPISNYNGVEKNANPPTKFHFLSQQQLIEKQNTSFLDEEQKHNNLHNQQQRHHLHNHQNDINLHNQQSHNNLYNQQNDINLLEVFDEEQNSSILDLVDEQQKNTLFDLLDSSSPSPFFEAETVFINDTISTSDSNSIFEDTFSEKDLVKKTKQPKNKEKNCSFCHRIFKRPSDMR</sequence>
<comment type="caution">
    <text evidence="1">The sequence shown here is derived from an EMBL/GenBank/DDBJ whole genome shotgun (WGS) entry which is preliminary data.</text>
</comment>
<dbReference type="AlphaFoldDB" id="A0AAD5TSL9"/>
<name>A0AAD5TSL9_9FUNG</name>
<keyword evidence="2" id="KW-1185">Reference proteome</keyword>
<feature type="non-terminal residue" evidence="1">
    <location>
        <position position="210"/>
    </location>
</feature>
<organism evidence="1 2">
    <name type="scientific">Clydaea vesicula</name>
    <dbReference type="NCBI Taxonomy" id="447962"/>
    <lineage>
        <taxon>Eukaryota</taxon>
        <taxon>Fungi</taxon>
        <taxon>Fungi incertae sedis</taxon>
        <taxon>Chytridiomycota</taxon>
        <taxon>Chytridiomycota incertae sedis</taxon>
        <taxon>Chytridiomycetes</taxon>
        <taxon>Lobulomycetales</taxon>
        <taxon>Lobulomycetaceae</taxon>
        <taxon>Clydaea</taxon>
    </lineage>
</organism>
<accession>A0AAD5TSL9</accession>
<evidence type="ECO:0000313" key="1">
    <source>
        <dbReference type="EMBL" id="KAJ3199750.1"/>
    </source>
</evidence>